<comment type="caution">
    <text evidence="2">The sequence shown here is derived from an EMBL/GenBank/DDBJ whole genome shotgun (WGS) entry which is preliminary data.</text>
</comment>
<feature type="region of interest" description="Disordered" evidence="1">
    <location>
        <begin position="23"/>
        <end position="54"/>
    </location>
</feature>
<feature type="non-terminal residue" evidence="2">
    <location>
        <position position="1"/>
    </location>
</feature>
<reference evidence="2" key="1">
    <citation type="submission" date="2020-11" db="EMBL/GenBank/DDBJ databases">
        <authorList>
            <consortium name="DOE Joint Genome Institute"/>
            <person name="Ahrendt S."/>
            <person name="Riley R."/>
            <person name="Andreopoulos W."/>
            <person name="LaButti K."/>
            <person name="Pangilinan J."/>
            <person name="Ruiz-duenas F.J."/>
            <person name="Barrasa J.M."/>
            <person name="Sanchez-Garcia M."/>
            <person name="Camarero S."/>
            <person name="Miyauchi S."/>
            <person name="Serrano A."/>
            <person name="Linde D."/>
            <person name="Babiker R."/>
            <person name="Drula E."/>
            <person name="Ayuso-Fernandez I."/>
            <person name="Pacheco R."/>
            <person name="Padilla G."/>
            <person name="Ferreira P."/>
            <person name="Barriuso J."/>
            <person name="Kellner H."/>
            <person name="Castanera R."/>
            <person name="Alfaro M."/>
            <person name="Ramirez L."/>
            <person name="Pisabarro A.G."/>
            <person name="Kuo A."/>
            <person name="Tritt A."/>
            <person name="Lipzen A."/>
            <person name="He G."/>
            <person name="Yan M."/>
            <person name="Ng V."/>
            <person name="Cullen D."/>
            <person name="Martin F."/>
            <person name="Rosso M.-N."/>
            <person name="Henrissat B."/>
            <person name="Hibbett D."/>
            <person name="Martinez A.T."/>
            <person name="Grigoriev I.V."/>
        </authorList>
    </citation>
    <scope>NUCLEOTIDE SEQUENCE</scope>
    <source>
        <strain evidence="2">AH 44721</strain>
    </source>
</reference>
<organism evidence="2 3">
    <name type="scientific">Gymnopilus junonius</name>
    <name type="common">Spectacular rustgill mushroom</name>
    <name type="synonym">Gymnopilus spectabilis subsp. junonius</name>
    <dbReference type="NCBI Taxonomy" id="109634"/>
    <lineage>
        <taxon>Eukaryota</taxon>
        <taxon>Fungi</taxon>
        <taxon>Dikarya</taxon>
        <taxon>Basidiomycota</taxon>
        <taxon>Agaricomycotina</taxon>
        <taxon>Agaricomycetes</taxon>
        <taxon>Agaricomycetidae</taxon>
        <taxon>Agaricales</taxon>
        <taxon>Agaricineae</taxon>
        <taxon>Hymenogastraceae</taxon>
        <taxon>Gymnopilus</taxon>
    </lineage>
</organism>
<proteinExistence type="predicted"/>
<gene>
    <name evidence="2" type="ORF">CPB84DRAFT_1850324</name>
</gene>
<sequence>MNSSNVRDWLNWTLPELTRYIHSSTTPPNNRGINRESTAPASAATVPTSPAPLQPFSRDGFPYDISQLGTGSSTLQGVPPPNENHPSRDYIPVPIGLNSNGESHTYGPPSVNGIDPQTSHLLYQWPTPTGMQVGLKSHIPHVHPLTHWNLNVPPAININSVRLQLQQQHDHLIPEPPLVRDVPHPQGNLHLERRQYHHQQQQQRLRNFGHYDHHSHTLYPTQTQTQTVASSSSALAPVNENCYQDYTNYHHLPPPFPPQYVPQDSGYAHHRFINVGPSLIDTSQAQAQEGSSLPTAQNAFTYFNALGDGMGQ</sequence>
<name>A0A9P5NGP1_GYMJU</name>
<dbReference type="EMBL" id="JADNYJ010000101">
    <property type="protein sequence ID" value="KAF8885533.1"/>
    <property type="molecule type" value="Genomic_DNA"/>
</dbReference>
<dbReference type="Proteomes" id="UP000724874">
    <property type="component" value="Unassembled WGS sequence"/>
</dbReference>
<protein>
    <submittedName>
        <fullName evidence="2">Uncharacterized protein</fullName>
    </submittedName>
</protein>
<feature type="compositionally biased region" description="Polar residues" evidence="1">
    <location>
        <begin position="23"/>
        <end position="36"/>
    </location>
</feature>
<dbReference type="AlphaFoldDB" id="A0A9P5NGP1"/>
<keyword evidence="3" id="KW-1185">Reference proteome</keyword>
<evidence type="ECO:0000313" key="2">
    <source>
        <dbReference type="EMBL" id="KAF8885533.1"/>
    </source>
</evidence>
<evidence type="ECO:0000313" key="3">
    <source>
        <dbReference type="Proteomes" id="UP000724874"/>
    </source>
</evidence>
<accession>A0A9P5NGP1</accession>
<evidence type="ECO:0000256" key="1">
    <source>
        <dbReference type="SAM" id="MobiDB-lite"/>
    </source>
</evidence>
<feature type="compositionally biased region" description="Low complexity" evidence="1">
    <location>
        <begin position="37"/>
        <end position="48"/>
    </location>
</feature>